<evidence type="ECO:0000256" key="1">
    <source>
        <dbReference type="SAM" id="Phobius"/>
    </source>
</evidence>
<evidence type="ECO:0008006" key="4">
    <source>
        <dbReference type="Google" id="ProtNLM"/>
    </source>
</evidence>
<reference evidence="2 3" key="1">
    <citation type="journal article" date="2013" name="Int. J. Syst. Evol. Microbiol.">
        <title>Ilumatobacter nonamiense sp. nov. and Ilumatobacter coccineum sp. nov., isolated from seashore sand.</title>
        <authorList>
            <person name="Matsumoto A."/>
            <person name="Kasai H."/>
            <person name="Matsuo Y."/>
            <person name="Shizuri Y."/>
            <person name="Ichikawa N."/>
            <person name="Fujita N."/>
            <person name="Omura S."/>
            <person name="Takahashi Y."/>
        </authorList>
    </citation>
    <scope>NUCLEOTIDE SEQUENCE [LARGE SCALE GENOMIC DNA]</scope>
    <source>
        <strain evidence="3">NBRC 103263 / KCTC 29153 / YM16-304</strain>
    </source>
</reference>
<accession>A0A6C7E9Y4</accession>
<keyword evidence="1" id="KW-0812">Transmembrane</keyword>
<dbReference type="Pfam" id="PF05437">
    <property type="entry name" value="AzlD"/>
    <property type="match status" value="1"/>
</dbReference>
<keyword evidence="1" id="KW-1133">Transmembrane helix</keyword>
<dbReference type="Proteomes" id="UP000011863">
    <property type="component" value="Chromosome"/>
</dbReference>
<dbReference type="KEGG" id="aym:YM304_41700"/>
<sequence>MSDAAIVLLVMTAGTYVLKSAGPLVLGTRRLPASVQQLVDLLPAALLASLALVSTLGDGQRLVVDARVVGLAVAGLALWRRLPFVVVIVLASAATAIVRLVS</sequence>
<feature type="transmembrane region" description="Helical" evidence="1">
    <location>
        <begin position="77"/>
        <end position="101"/>
    </location>
</feature>
<keyword evidence="3" id="KW-1185">Reference proteome</keyword>
<dbReference type="RefSeq" id="WP_015443731.1">
    <property type="nucleotide sequence ID" value="NC_020520.1"/>
</dbReference>
<organism evidence="2 3">
    <name type="scientific">Ilumatobacter coccineus (strain NBRC 103263 / KCTC 29153 / YM16-304)</name>
    <dbReference type="NCBI Taxonomy" id="1313172"/>
    <lineage>
        <taxon>Bacteria</taxon>
        <taxon>Bacillati</taxon>
        <taxon>Actinomycetota</taxon>
        <taxon>Acidimicrobiia</taxon>
        <taxon>Acidimicrobiales</taxon>
        <taxon>Ilumatobacteraceae</taxon>
        <taxon>Ilumatobacter</taxon>
    </lineage>
</organism>
<dbReference type="AlphaFoldDB" id="A0A6C7E9Y4"/>
<evidence type="ECO:0000313" key="2">
    <source>
        <dbReference type="EMBL" id="BAN04484.1"/>
    </source>
</evidence>
<proteinExistence type="predicted"/>
<feature type="transmembrane region" description="Helical" evidence="1">
    <location>
        <begin position="38"/>
        <end position="57"/>
    </location>
</feature>
<dbReference type="EMBL" id="AP012057">
    <property type="protein sequence ID" value="BAN04484.1"/>
    <property type="molecule type" value="Genomic_DNA"/>
</dbReference>
<name>A0A6C7E9Y4_ILUCY</name>
<gene>
    <name evidence="2" type="ORF">YM304_41700</name>
</gene>
<dbReference type="InterPro" id="IPR008407">
    <property type="entry name" value="Brnchd-chn_aa_trnsp_AzlD"/>
</dbReference>
<dbReference type="OrthoDB" id="5196079at2"/>
<feature type="transmembrane region" description="Helical" evidence="1">
    <location>
        <begin position="6"/>
        <end position="26"/>
    </location>
</feature>
<protein>
    <recommendedName>
        <fullName evidence="4">Branched-chain amino acid transporter AzlD</fullName>
    </recommendedName>
</protein>
<evidence type="ECO:0000313" key="3">
    <source>
        <dbReference type="Proteomes" id="UP000011863"/>
    </source>
</evidence>
<keyword evidence="1" id="KW-0472">Membrane</keyword>